<dbReference type="InterPro" id="IPR009057">
    <property type="entry name" value="Homeodomain-like_sf"/>
</dbReference>
<dbReference type="RefSeq" id="WP_379534774.1">
    <property type="nucleotide sequence ID" value="NZ_JBHSBI010000039.1"/>
</dbReference>
<feature type="DNA-binding region" description="H-T-H motif" evidence="4">
    <location>
        <begin position="37"/>
        <end position="56"/>
    </location>
</feature>
<dbReference type="InterPro" id="IPR050109">
    <property type="entry name" value="HTH-type_TetR-like_transc_reg"/>
</dbReference>
<evidence type="ECO:0000256" key="2">
    <source>
        <dbReference type="ARBA" id="ARBA00023125"/>
    </source>
</evidence>
<gene>
    <name evidence="6" type="ORF">ACFOY2_47580</name>
</gene>
<dbReference type="SUPFAM" id="SSF46689">
    <property type="entry name" value="Homeodomain-like"/>
    <property type="match status" value="1"/>
</dbReference>
<dbReference type="PROSITE" id="PS50977">
    <property type="entry name" value="HTH_TETR_2"/>
    <property type="match status" value="1"/>
</dbReference>
<dbReference type="EMBL" id="JBHSBI010000039">
    <property type="protein sequence ID" value="MFC4014953.1"/>
    <property type="molecule type" value="Genomic_DNA"/>
</dbReference>
<dbReference type="Proteomes" id="UP001595851">
    <property type="component" value="Unassembled WGS sequence"/>
</dbReference>
<dbReference type="PANTHER" id="PTHR30055">
    <property type="entry name" value="HTH-TYPE TRANSCRIPTIONAL REGULATOR RUTR"/>
    <property type="match status" value="1"/>
</dbReference>
<comment type="caution">
    <text evidence="6">The sequence shown here is derived from an EMBL/GenBank/DDBJ whole genome shotgun (WGS) entry which is preliminary data.</text>
</comment>
<dbReference type="InterPro" id="IPR001647">
    <property type="entry name" value="HTH_TetR"/>
</dbReference>
<feature type="domain" description="HTH tetR-type" evidence="5">
    <location>
        <begin position="14"/>
        <end position="74"/>
    </location>
</feature>
<proteinExistence type="predicted"/>
<dbReference type="Gene3D" id="1.10.357.10">
    <property type="entry name" value="Tetracycline Repressor, domain 2"/>
    <property type="match status" value="1"/>
</dbReference>
<evidence type="ECO:0000313" key="7">
    <source>
        <dbReference type="Proteomes" id="UP001595851"/>
    </source>
</evidence>
<accession>A0ABV8GMC8</accession>
<organism evidence="6 7">
    <name type="scientific">Nonomuraea purpurea</name>
    <dbReference type="NCBI Taxonomy" id="1849276"/>
    <lineage>
        <taxon>Bacteria</taxon>
        <taxon>Bacillati</taxon>
        <taxon>Actinomycetota</taxon>
        <taxon>Actinomycetes</taxon>
        <taxon>Streptosporangiales</taxon>
        <taxon>Streptosporangiaceae</taxon>
        <taxon>Nonomuraea</taxon>
    </lineage>
</organism>
<keyword evidence="1" id="KW-0805">Transcription regulation</keyword>
<keyword evidence="2 4" id="KW-0238">DNA-binding</keyword>
<evidence type="ECO:0000313" key="6">
    <source>
        <dbReference type="EMBL" id="MFC4014953.1"/>
    </source>
</evidence>
<sequence>MSIDTLGLREQKKRETRQAISHHATQLFLVHGFDGTTIADIATTARVAKMTVTNYFPRKEDLALGHLEAFVSGLADAVAGRPAGESALGAVRRAYIEALERRDPMIGFTDRDFARMIADSPTLVARLRDLHDQREHALATHLTTEHAANAKRAGAFEHVGAAEHAGGIKGIGDRKLVESAKRAGAGAGAGAGVGNRGAIDGPGRGGVVGEELIARAVAAQLAAADRLLFRELQSRVLAGQSADEIATALTETAHHVFDLLELAVGTYAIR</sequence>
<evidence type="ECO:0000259" key="5">
    <source>
        <dbReference type="PROSITE" id="PS50977"/>
    </source>
</evidence>
<name>A0ABV8GMC8_9ACTN</name>
<evidence type="ECO:0000256" key="3">
    <source>
        <dbReference type="ARBA" id="ARBA00023163"/>
    </source>
</evidence>
<dbReference type="Pfam" id="PF00440">
    <property type="entry name" value="TetR_N"/>
    <property type="match status" value="1"/>
</dbReference>
<keyword evidence="7" id="KW-1185">Reference proteome</keyword>
<reference evidence="7" key="1">
    <citation type="journal article" date="2019" name="Int. J. Syst. Evol. Microbiol.">
        <title>The Global Catalogue of Microorganisms (GCM) 10K type strain sequencing project: providing services to taxonomists for standard genome sequencing and annotation.</title>
        <authorList>
            <consortium name="The Broad Institute Genomics Platform"/>
            <consortium name="The Broad Institute Genome Sequencing Center for Infectious Disease"/>
            <person name="Wu L."/>
            <person name="Ma J."/>
        </authorList>
    </citation>
    <scope>NUCLEOTIDE SEQUENCE [LARGE SCALE GENOMIC DNA]</scope>
    <source>
        <strain evidence="7">TBRC 1276</strain>
    </source>
</reference>
<keyword evidence="3" id="KW-0804">Transcription</keyword>
<evidence type="ECO:0000256" key="1">
    <source>
        <dbReference type="ARBA" id="ARBA00023015"/>
    </source>
</evidence>
<evidence type="ECO:0000256" key="4">
    <source>
        <dbReference type="PROSITE-ProRule" id="PRU00335"/>
    </source>
</evidence>
<dbReference type="PANTHER" id="PTHR30055:SF234">
    <property type="entry name" value="HTH-TYPE TRANSCRIPTIONAL REGULATOR BETI"/>
    <property type="match status" value="1"/>
</dbReference>
<protein>
    <submittedName>
        <fullName evidence="6">TetR/AcrR family transcriptional regulator</fullName>
    </submittedName>
</protein>